<dbReference type="PANTHER" id="PTHR47245">
    <property type="entry name" value="PEPTIDYLPROLYL ISOMERASE"/>
    <property type="match status" value="1"/>
</dbReference>
<dbReference type="PATRIC" id="fig|1423803.3.peg.238"/>
<organism evidence="13 14">
    <name type="scientific">Levilactobacillus senmaizukei DSM 21775 = NBRC 103853</name>
    <dbReference type="NCBI Taxonomy" id="1423803"/>
    <lineage>
        <taxon>Bacteria</taxon>
        <taxon>Bacillati</taxon>
        <taxon>Bacillota</taxon>
        <taxon>Bacilli</taxon>
        <taxon>Lactobacillales</taxon>
        <taxon>Lactobacillaceae</taxon>
        <taxon>Levilactobacillus</taxon>
    </lineage>
</organism>
<dbReference type="PANTHER" id="PTHR47245:SF1">
    <property type="entry name" value="FOLDASE PROTEIN PRSA"/>
    <property type="match status" value="1"/>
</dbReference>
<comment type="subcellular location">
    <subcellularLocation>
        <location evidence="2">Cell membrane</location>
        <topology evidence="2">Lipid-anchor</topology>
    </subcellularLocation>
</comment>
<evidence type="ECO:0000256" key="8">
    <source>
        <dbReference type="ARBA" id="ARBA00023139"/>
    </source>
</evidence>
<comment type="catalytic activity">
    <reaction evidence="1 11">
        <text>[protein]-peptidylproline (omega=180) = [protein]-peptidylproline (omega=0)</text>
        <dbReference type="Rhea" id="RHEA:16237"/>
        <dbReference type="Rhea" id="RHEA-COMP:10747"/>
        <dbReference type="Rhea" id="RHEA-COMP:10748"/>
        <dbReference type="ChEBI" id="CHEBI:83833"/>
        <dbReference type="ChEBI" id="CHEBI:83834"/>
        <dbReference type="EC" id="5.2.1.8"/>
    </reaction>
</comment>
<keyword evidence="8" id="KW-0564">Palmitate</keyword>
<name>A0A0R2DDY8_9LACO</name>
<dbReference type="Proteomes" id="UP000051589">
    <property type="component" value="Unassembled WGS sequence"/>
</dbReference>
<feature type="domain" description="PpiC" evidence="12">
    <location>
        <begin position="142"/>
        <end position="241"/>
    </location>
</feature>
<dbReference type="PROSITE" id="PS50198">
    <property type="entry name" value="PPIC_PPIASE_2"/>
    <property type="match status" value="1"/>
</dbReference>
<evidence type="ECO:0000313" key="14">
    <source>
        <dbReference type="Proteomes" id="UP000051589"/>
    </source>
</evidence>
<accession>A0A0R2DDY8</accession>
<comment type="function">
    <text evidence="11">Plays a major role in protein secretion by helping the post-translocational extracellular folding of several secreted proteins.</text>
</comment>
<dbReference type="InterPro" id="IPR023059">
    <property type="entry name" value="Foldase_PrsA"/>
</dbReference>
<keyword evidence="14" id="KW-1185">Reference proteome</keyword>
<evidence type="ECO:0000313" key="13">
    <source>
        <dbReference type="EMBL" id="KRN02105.1"/>
    </source>
</evidence>
<dbReference type="InterPro" id="IPR000297">
    <property type="entry name" value="PPIase_PpiC"/>
</dbReference>
<evidence type="ECO:0000256" key="10">
    <source>
        <dbReference type="ARBA" id="ARBA00023288"/>
    </source>
</evidence>
<keyword evidence="4 11" id="KW-1003">Cell membrane</keyword>
<evidence type="ECO:0000256" key="1">
    <source>
        <dbReference type="ARBA" id="ARBA00000971"/>
    </source>
</evidence>
<evidence type="ECO:0000256" key="5">
    <source>
        <dbReference type="ARBA" id="ARBA00022729"/>
    </source>
</evidence>
<dbReference type="InterPro" id="IPR027304">
    <property type="entry name" value="Trigger_fact/SurA_dom_sf"/>
</dbReference>
<dbReference type="InterPro" id="IPR050245">
    <property type="entry name" value="PrsA_foldase"/>
</dbReference>
<proteinExistence type="inferred from homology"/>
<reference evidence="13 14" key="1">
    <citation type="journal article" date="2015" name="Genome Announc.">
        <title>Expanding the biotechnology potential of lactobacilli through comparative genomics of 213 strains and associated genera.</title>
        <authorList>
            <person name="Sun Z."/>
            <person name="Harris H.M."/>
            <person name="McCann A."/>
            <person name="Guo C."/>
            <person name="Argimon S."/>
            <person name="Zhang W."/>
            <person name="Yang X."/>
            <person name="Jeffery I.B."/>
            <person name="Cooney J.C."/>
            <person name="Kagawa T.F."/>
            <person name="Liu W."/>
            <person name="Song Y."/>
            <person name="Salvetti E."/>
            <person name="Wrobel A."/>
            <person name="Rasinkangas P."/>
            <person name="Parkhill J."/>
            <person name="Rea M.C."/>
            <person name="O'Sullivan O."/>
            <person name="Ritari J."/>
            <person name="Douillard F.P."/>
            <person name="Paul Ross R."/>
            <person name="Yang R."/>
            <person name="Briner A.E."/>
            <person name="Felis G.E."/>
            <person name="de Vos W.M."/>
            <person name="Barrangou R."/>
            <person name="Klaenhammer T.R."/>
            <person name="Caufield P.W."/>
            <person name="Cui Y."/>
            <person name="Zhang H."/>
            <person name="O'Toole P.W."/>
        </authorList>
    </citation>
    <scope>NUCLEOTIDE SEQUENCE [LARGE SCALE GENOMIC DNA]</scope>
    <source>
        <strain evidence="13 14">DSM 21775</strain>
    </source>
</reference>
<dbReference type="GO" id="GO:0006457">
    <property type="term" value="P:protein folding"/>
    <property type="evidence" value="ECO:0007669"/>
    <property type="project" value="UniProtKB-UniRule"/>
</dbReference>
<evidence type="ECO:0000256" key="3">
    <source>
        <dbReference type="ARBA" id="ARBA00006071"/>
    </source>
</evidence>
<evidence type="ECO:0000256" key="4">
    <source>
        <dbReference type="ARBA" id="ARBA00022475"/>
    </source>
</evidence>
<evidence type="ECO:0000259" key="12">
    <source>
        <dbReference type="PROSITE" id="PS50198"/>
    </source>
</evidence>
<keyword evidence="7 11" id="KW-0472">Membrane</keyword>
<keyword evidence="10" id="KW-0449">Lipoprotein</keyword>
<keyword evidence="9 11" id="KW-0413">Isomerase</keyword>
<protein>
    <recommendedName>
        <fullName evidence="11">Foldase protein PrsA</fullName>
        <ecNumber evidence="11">5.2.1.8</ecNumber>
    </recommendedName>
</protein>
<dbReference type="NCBIfam" id="NF003356">
    <property type="entry name" value="PRK04405.1"/>
    <property type="match status" value="1"/>
</dbReference>
<dbReference type="Gene3D" id="1.10.4030.10">
    <property type="entry name" value="Porin chaperone SurA, peptide-binding domain"/>
    <property type="match status" value="1"/>
</dbReference>
<dbReference type="InterPro" id="IPR046357">
    <property type="entry name" value="PPIase_dom_sf"/>
</dbReference>
<sequence>MDVLINMKKWFIALAGLLLTVTLAGCGNKTVATTDGGKITESAYYSSLKGTSSGKQVLQQMILNKVLEKQYGSKVSKKEVTKQFNTYKAQYGSSFSSVLSQSGMTQSSLKTEIRSNLLLKEAVKDNVKVSDKQLEKQFKSYQPKVTVAHILVSKKSTAEKVISDLKDTKKSDLTSEFTKDAKKYSTDTATKNKGGKLSAFDSTDTSLDSTFKKAAFKLKTDEYTATPVKTQYGYHVILMLKNPGKGTIKEHKAELTKQVIDNDMNDSTTLHNVVAKVLKKGDVSIKDSDLKNILSDYLSTSSSSKTSASSSSK</sequence>
<dbReference type="AlphaFoldDB" id="A0A0R2DDY8"/>
<dbReference type="Gene3D" id="3.10.50.40">
    <property type="match status" value="1"/>
</dbReference>
<comment type="caution">
    <text evidence="13">The sequence shown here is derived from an EMBL/GenBank/DDBJ whole genome shotgun (WGS) entry which is preliminary data.</text>
</comment>
<dbReference type="GO" id="GO:0005886">
    <property type="term" value="C:plasma membrane"/>
    <property type="evidence" value="ECO:0007669"/>
    <property type="project" value="UniProtKB-SubCell"/>
</dbReference>
<dbReference type="SUPFAM" id="SSF109998">
    <property type="entry name" value="Triger factor/SurA peptide-binding domain-like"/>
    <property type="match status" value="1"/>
</dbReference>
<evidence type="ECO:0000256" key="2">
    <source>
        <dbReference type="ARBA" id="ARBA00004193"/>
    </source>
</evidence>
<evidence type="ECO:0000256" key="7">
    <source>
        <dbReference type="ARBA" id="ARBA00023136"/>
    </source>
</evidence>
<dbReference type="Pfam" id="PF00639">
    <property type="entry name" value="Rotamase"/>
    <property type="match status" value="1"/>
</dbReference>
<dbReference type="GO" id="GO:0003755">
    <property type="term" value="F:peptidyl-prolyl cis-trans isomerase activity"/>
    <property type="evidence" value="ECO:0007669"/>
    <property type="project" value="UniProtKB-UniRule"/>
</dbReference>
<gene>
    <name evidence="11" type="primary">prsA</name>
    <name evidence="13" type="ORF">FD13_GL000244</name>
</gene>
<evidence type="ECO:0000256" key="6">
    <source>
        <dbReference type="ARBA" id="ARBA00023110"/>
    </source>
</evidence>
<dbReference type="HAMAP" id="MF_01145">
    <property type="entry name" value="Foldase_PrsA"/>
    <property type="match status" value="1"/>
</dbReference>
<evidence type="ECO:0000256" key="9">
    <source>
        <dbReference type="ARBA" id="ARBA00023235"/>
    </source>
</evidence>
<dbReference type="STRING" id="1423803.FD13_GL000244"/>
<comment type="similarity">
    <text evidence="3 11">Belongs to the PrsA family.</text>
</comment>
<evidence type="ECO:0000256" key="11">
    <source>
        <dbReference type="HAMAP-Rule" id="MF_01145"/>
    </source>
</evidence>
<keyword evidence="5 11" id="KW-0732">Signal</keyword>
<dbReference type="EMBL" id="AYZH01000010">
    <property type="protein sequence ID" value="KRN02105.1"/>
    <property type="molecule type" value="Genomic_DNA"/>
</dbReference>
<keyword evidence="6 11" id="KW-0697">Rotamase</keyword>
<dbReference type="EC" id="5.2.1.8" evidence="11"/>
<dbReference type="SUPFAM" id="SSF54534">
    <property type="entry name" value="FKBP-like"/>
    <property type="match status" value="1"/>
</dbReference>